<reference evidence="1" key="2">
    <citation type="submission" date="2015-07" db="EMBL/GenBank/DDBJ databases">
        <authorList>
            <person name="Noorani M."/>
        </authorList>
    </citation>
    <scope>NUCLEOTIDE SEQUENCE</scope>
    <source>
        <strain evidence="1">Yugu1</strain>
    </source>
</reference>
<protein>
    <recommendedName>
        <fullName evidence="2">Reverse transcriptase zinc-binding domain-containing protein</fullName>
    </recommendedName>
</protein>
<dbReference type="AlphaFoldDB" id="A0A368PRR3"/>
<proteinExistence type="predicted"/>
<gene>
    <name evidence="1" type="ORF">SETIT_1G326300v2</name>
</gene>
<evidence type="ECO:0000313" key="1">
    <source>
        <dbReference type="EMBL" id="RCV08435.1"/>
    </source>
</evidence>
<organism evidence="1">
    <name type="scientific">Setaria italica</name>
    <name type="common">Foxtail millet</name>
    <name type="synonym">Panicum italicum</name>
    <dbReference type="NCBI Taxonomy" id="4555"/>
    <lineage>
        <taxon>Eukaryota</taxon>
        <taxon>Viridiplantae</taxon>
        <taxon>Streptophyta</taxon>
        <taxon>Embryophyta</taxon>
        <taxon>Tracheophyta</taxon>
        <taxon>Spermatophyta</taxon>
        <taxon>Magnoliopsida</taxon>
        <taxon>Liliopsida</taxon>
        <taxon>Poales</taxon>
        <taxon>Poaceae</taxon>
        <taxon>PACMAD clade</taxon>
        <taxon>Panicoideae</taxon>
        <taxon>Panicodae</taxon>
        <taxon>Paniceae</taxon>
        <taxon>Cenchrinae</taxon>
        <taxon>Setaria</taxon>
    </lineage>
</organism>
<dbReference type="OrthoDB" id="693846at2759"/>
<evidence type="ECO:0008006" key="2">
    <source>
        <dbReference type="Google" id="ProtNLM"/>
    </source>
</evidence>
<dbReference type="EMBL" id="CM003528">
    <property type="protein sequence ID" value="RCV08435.1"/>
    <property type="molecule type" value="Genomic_DNA"/>
</dbReference>
<name>A0A368PRR3_SETIT</name>
<reference evidence="1" key="1">
    <citation type="journal article" date="2012" name="Nat. Biotechnol.">
        <title>Reference genome sequence of the model plant Setaria.</title>
        <authorList>
            <person name="Bennetzen J.L."/>
            <person name="Schmutz J."/>
            <person name="Wang H."/>
            <person name="Percifield R."/>
            <person name="Hawkins J."/>
            <person name="Pontaroli A.C."/>
            <person name="Estep M."/>
            <person name="Feng L."/>
            <person name="Vaughn J.N."/>
            <person name="Grimwood J."/>
            <person name="Jenkins J."/>
            <person name="Barry K."/>
            <person name="Lindquist E."/>
            <person name="Hellsten U."/>
            <person name="Deshpande S."/>
            <person name="Wang X."/>
            <person name="Wu X."/>
            <person name="Mitros T."/>
            <person name="Triplett J."/>
            <person name="Yang X."/>
            <person name="Ye C.Y."/>
            <person name="Mauro-Herrera M."/>
            <person name="Wang L."/>
            <person name="Li P."/>
            <person name="Sharma M."/>
            <person name="Sharma R."/>
            <person name="Ronald P.C."/>
            <person name="Panaud O."/>
            <person name="Kellogg E.A."/>
            <person name="Brutnell T.P."/>
            <person name="Doust A.N."/>
            <person name="Tuskan G.A."/>
            <person name="Rokhsar D."/>
            <person name="Devos K.M."/>
        </authorList>
    </citation>
    <scope>NUCLEOTIDE SEQUENCE [LARGE SCALE GENOMIC DNA]</scope>
    <source>
        <strain evidence="1">Yugu1</strain>
    </source>
</reference>
<accession>A0A368PRR3</accession>
<dbReference type="STRING" id="4555.A0A368PRR3"/>
<sequence length="181" mass="20484">MHVFPALFSHYSNNTACVADVLAVPLRAHFVPRLSRAAAAELAALEECKTNLLLKNIVDSASCDICTLGTESLDHPILHCSFARQFWTAIGSTIQDADNVERLWEVARPHHIPSMHYSTFLLLCARQLWKHGHDIVFRGQEPCLLRLLLACKEEARLWHCRLSRANSAIAEVWCQSFCFNM</sequence>